<name>A0A0F9GQ05_9ZZZZ</name>
<gene>
    <name evidence="2" type="ORF">LCGC14_1883040</name>
</gene>
<reference evidence="2" key="1">
    <citation type="journal article" date="2015" name="Nature">
        <title>Complex archaea that bridge the gap between prokaryotes and eukaryotes.</title>
        <authorList>
            <person name="Spang A."/>
            <person name="Saw J.H."/>
            <person name="Jorgensen S.L."/>
            <person name="Zaremba-Niedzwiedzka K."/>
            <person name="Martijn J."/>
            <person name="Lind A.E."/>
            <person name="van Eijk R."/>
            <person name="Schleper C."/>
            <person name="Guy L."/>
            <person name="Ettema T.J."/>
        </authorList>
    </citation>
    <scope>NUCLEOTIDE SEQUENCE</scope>
</reference>
<keyword evidence="1" id="KW-1133">Transmembrane helix</keyword>
<accession>A0A0F9GQ05</accession>
<evidence type="ECO:0000256" key="1">
    <source>
        <dbReference type="SAM" id="Phobius"/>
    </source>
</evidence>
<organism evidence="2">
    <name type="scientific">marine sediment metagenome</name>
    <dbReference type="NCBI Taxonomy" id="412755"/>
    <lineage>
        <taxon>unclassified sequences</taxon>
        <taxon>metagenomes</taxon>
        <taxon>ecological metagenomes</taxon>
    </lineage>
</organism>
<dbReference type="AlphaFoldDB" id="A0A0F9GQ05"/>
<dbReference type="Pfam" id="PF12915">
    <property type="entry name" value="DUF3833"/>
    <property type="match status" value="1"/>
</dbReference>
<evidence type="ECO:0008006" key="3">
    <source>
        <dbReference type="Google" id="ProtNLM"/>
    </source>
</evidence>
<sequence length="188" mass="21062">MTEPLIFIAVGLGLGLLLTFLRRRLGEFHGQSPSDYVDSFPVFDLRLHLRDKMICEGVIFGPLGRVTSSFTAVFDVSWEGNVATVAETFRYNDGSRQEREWTVTLGKNGNFISTAPDVVGEGLGIQSGPTLQLRYRIRLPEELGSHVLKTVDWMYLTPDGTIVNRSQFRKFGIKVAELVATLRPAEER</sequence>
<feature type="transmembrane region" description="Helical" evidence="1">
    <location>
        <begin position="6"/>
        <end position="22"/>
    </location>
</feature>
<proteinExistence type="predicted"/>
<dbReference type="EMBL" id="LAZR01019419">
    <property type="protein sequence ID" value="KKL92601.1"/>
    <property type="molecule type" value="Genomic_DNA"/>
</dbReference>
<evidence type="ECO:0000313" key="2">
    <source>
        <dbReference type="EMBL" id="KKL92601.1"/>
    </source>
</evidence>
<dbReference type="InterPro" id="IPR024409">
    <property type="entry name" value="DUF3833"/>
</dbReference>
<keyword evidence="1" id="KW-0812">Transmembrane</keyword>
<protein>
    <recommendedName>
        <fullName evidence="3">DUF3833 domain-containing protein</fullName>
    </recommendedName>
</protein>
<keyword evidence="1" id="KW-0472">Membrane</keyword>
<comment type="caution">
    <text evidence="2">The sequence shown here is derived from an EMBL/GenBank/DDBJ whole genome shotgun (WGS) entry which is preliminary data.</text>
</comment>